<protein>
    <submittedName>
        <fullName evidence="1">Uncharacterized protein</fullName>
    </submittedName>
</protein>
<dbReference type="STRING" id="411467.BACCAP_01654"/>
<organism evidence="1 2">
    <name type="scientific">Pseudoflavonifractor capillosus ATCC 29799</name>
    <dbReference type="NCBI Taxonomy" id="411467"/>
    <lineage>
        <taxon>Bacteria</taxon>
        <taxon>Bacillati</taxon>
        <taxon>Bacillota</taxon>
        <taxon>Clostridia</taxon>
        <taxon>Eubacteriales</taxon>
        <taxon>Oscillospiraceae</taxon>
        <taxon>Pseudoflavonifractor</taxon>
    </lineage>
</organism>
<evidence type="ECO:0000313" key="2">
    <source>
        <dbReference type="Proteomes" id="UP000003639"/>
    </source>
</evidence>
<proteinExistence type="predicted"/>
<dbReference type="AlphaFoldDB" id="A6NTX4"/>
<dbReference type="EMBL" id="AAXG02000011">
    <property type="protein sequence ID" value="EDN00321.1"/>
    <property type="molecule type" value="Genomic_DNA"/>
</dbReference>
<reference evidence="1 2" key="2">
    <citation type="submission" date="2007-06" db="EMBL/GenBank/DDBJ databases">
        <title>Draft genome sequence of Pseudoflavonifractor capillosus ATCC 29799.</title>
        <authorList>
            <person name="Sudarsanam P."/>
            <person name="Ley R."/>
            <person name="Guruge J."/>
            <person name="Turnbaugh P.J."/>
            <person name="Mahowald M."/>
            <person name="Liep D."/>
            <person name="Gordon J."/>
        </authorList>
    </citation>
    <scope>NUCLEOTIDE SEQUENCE [LARGE SCALE GENOMIC DNA]</scope>
    <source>
        <strain evidence="1 2">ATCC 29799</strain>
    </source>
</reference>
<accession>A6NTX4</accession>
<keyword evidence="2" id="KW-1185">Reference proteome</keyword>
<dbReference type="RefSeq" id="WP_006572201.1">
    <property type="nucleotide sequence ID" value="NZ_AAXG02000011.1"/>
</dbReference>
<reference evidence="1 2" key="1">
    <citation type="submission" date="2007-04" db="EMBL/GenBank/DDBJ databases">
        <authorList>
            <person name="Fulton L."/>
            <person name="Clifton S."/>
            <person name="Fulton B."/>
            <person name="Xu J."/>
            <person name="Minx P."/>
            <person name="Pepin K.H."/>
            <person name="Johnson M."/>
            <person name="Thiruvilangam P."/>
            <person name="Bhonagiri V."/>
            <person name="Nash W.E."/>
            <person name="Mardis E.R."/>
            <person name="Wilson R.K."/>
        </authorList>
    </citation>
    <scope>NUCLEOTIDE SEQUENCE [LARGE SCALE GENOMIC DNA]</scope>
    <source>
        <strain evidence="1 2">ATCC 29799</strain>
    </source>
</reference>
<dbReference type="Proteomes" id="UP000003639">
    <property type="component" value="Unassembled WGS sequence"/>
</dbReference>
<evidence type="ECO:0000313" key="1">
    <source>
        <dbReference type="EMBL" id="EDN00321.1"/>
    </source>
</evidence>
<gene>
    <name evidence="1" type="ORF">BACCAP_01654</name>
</gene>
<sequence length="47" mass="4923">MNEMEGGGGESGTAATFFRSAAILSQGKQTAEDSASVFRVDINRKCP</sequence>
<name>A6NTX4_9FIRM</name>
<comment type="caution">
    <text evidence="1">The sequence shown here is derived from an EMBL/GenBank/DDBJ whole genome shotgun (WGS) entry which is preliminary data.</text>
</comment>